<dbReference type="AlphaFoldDB" id="A0A1B6E4D6"/>
<keyword evidence="1" id="KW-0812">Transmembrane</keyword>
<keyword evidence="1" id="KW-1133">Transmembrane helix</keyword>
<evidence type="ECO:0000313" key="3">
    <source>
        <dbReference type="EMBL" id="JAS32806.1"/>
    </source>
</evidence>
<sequence length="223" mass="25551">MQANGFQLQTGQKLRTIALRPTIMYGEEDKGYLTKLLDLGDIFDGSLIRIGGVGGKQQLCYAGNAAWAHIVAKDELNNSSNTIEGLPVFITDESQIVDNLKFCERTIKKTDGSKCYNTPWWYFPIIISYYLAMAMEFFMDKLYPHIIPNRLPISPTGTVAYLSSLILYNGLRASIHLNYEPIYKTDVAYKRASKYYSERNLSKDEYFSQSCKYLSKDYKYVEI</sequence>
<dbReference type="EMBL" id="GEDC01004492">
    <property type="protein sequence ID" value="JAS32806.1"/>
    <property type="molecule type" value="Transcribed_RNA"/>
</dbReference>
<dbReference type="InterPro" id="IPR002225">
    <property type="entry name" value="3Beta_OHSteriod_DH/Estase"/>
</dbReference>
<reference evidence="3" key="1">
    <citation type="submission" date="2015-12" db="EMBL/GenBank/DDBJ databases">
        <title>De novo transcriptome assembly of four potential Pierce s Disease insect vectors from Arizona vineyards.</title>
        <authorList>
            <person name="Tassone E.E."/>
        </authorList>
    </citation>
    <scope>NUCLEOTIDE SEQUENCE</scope>
</reference>
<keyword evidence="1" id="KW-0472">Membrane</keyword>
<dbReference type="Gene3D" id="3.40.50.720">
    <property type="entry name" value="NAD(P)-binding Rossmann-like Domain"/>
    <property type="match status" value="1"/>
</dbReference>
<feature type="transmembrane region" description="Helical" evidence="1">
    <location>
        <begin position="120"/>
        <end position="139"/>
    </location>
</feature>
<organism evidence="3">
    <name type="scientific">Clastoptera arizonana</name>
    <name type="common">Arizona spittle bug</name>
    <dbReference type="NCBI Taxonomy" id="38151"/>
    <lineage>
        <taxon>Eukaryota</taxon>
        <taxon>Metazoa</taxon>
        <taxon>Ecdysozoa</taxon>
        <taxon>Arthropoda</taxon>
        <taxon>Hexapoda</taxon>
        <taxon>Insecta</taxon>
        <taxon>Pterygota</taxon>
        <taxon>Neoptera</taxon>
        <taxon>Paraneoptera</taxon>
        <taxon>Hemiptera</taxon>
        <taxon>Auchenorrhyncha</taxon>
        <taxon>Cercopoidea</taxon>
        <taxon>Clastopteridae</taxon>
        <taxon>Clastoptera</taxon>
    </lineage>
</organism>
<feature type="transmembrane region" description="Helical" evidence="1">
    <location>
        <begin position="151"/>
        <end position="171"/>
    </location>
</feature>
<dbReference type="Pfam" id="PF01073">
    <property type="entry name" value="3Beta_HSD"/>
    <property type="match status" value="1"/>
</dbReference>
<evidence type="ECO:0000256" key="1">
    <source>
        <dbReference type="SAM" id="Phobius"/>
    </source>
</evidence>
<accession>A0A1B6E4D6</accession>
<evidence type="ECO:0000259" key="2">
    <source>
        <dbReference type="Pfam" id="PF01073"/>
    </source>
</evidence>
<dbReference type="GO" id="GO:0016616">
    <property type="term" value="F:oxidoreductase activity, acting on the CH-OH group of donors, NAD or NADP as acceptor"/>
    <property type="evidence" value="ECO:0007669"/>
    <property type="project" value="InterPro"/>
</dbReference>
<dbReference type="GO" id="GO:0006694">
    <property type="term" value="P:steroid biosynthetic process"/>
    <property type="evidence" value="ECO:0007669"/>
    <property type="project" value="InterPro"/>
</dbReference>
<feature type="domain" description="3-beta hydroxysteroid dehydrogenase/isomerase" evidence="2">
    <location>
        <begin position="1"/>
        <end position="109"/>
    </location>
</feature>
<name>A0A1B6E4D6_9HEMI</name>
<proteinExistence type="predicted"/>
<gene>
    <name evidence="3" type="ORF">g.7867</name>
</gene>
<protein>
    <recommendedName>
        <fullName evidence="2">3-beta hydroxysteroid dehydrogenase/isomerase domain-containing protein</fullName>
    </recommendedName>
</protein>